<keyword evidence="5" id="KW-0680">Restriction system</keyword>
<dbReference type="InterPro" id="IPR051537">
    <property type="entry name" value="DNA_Adenine_Mtase"/>
</dbReference>
<dbReference type="CDD" id="cd02440">
    <property type="entry name" value="AdoMet_MTases"/>
    <property type="match status" value="1"/>
</dbReference>
<dbReference type="Proteomes" id="UP000070053">
    <property type="component" value="Unassembled WGS sequence"/>
</dbReference>
<keyword evidence="2 8" id="KW-0489">Methyltransferase</keyword>
<dbReference type="GO" id="GO:0003677">
    <property type="term" value="F:DNA binding"/>
    <property type="evidence" value="ECO:0007669"/>
    <property type="project" value="InterPro"/>
</dbReference>
<accession>A0A139PNM6</accession>
<dbReference type="GO" id="GO:0008170">
    <property type="term" value="F:N-methyltransferase activity"/>
    <property type="evidence" value="ECO:0007669"/>
    <property type="project" value="InterPro"/>
</dbReference>
<proteinExistence type="predicted"/>
<keyword evidence="4" id="KW-0949">S-adenosyl-L-methionine</keyword>
<dbReference type="Pfam" id="PF02384">
    <property type="entry name" value="N6_Mtase"/>
    <property type="match status" value="1"/>
</dbReference>
<evidence type="ECO:0000259" key="7">
    <source>
        <dbReference type="Pfam" id="PF02384"/>
    </source>
</evidence>
<feature type="domain" description="DNA methylase adenine-specific" evidence="7">
    <location>
        <begin position="333"/>
        <end position="602"/>
    </location>
</feature>
<dbReference type="GO" id="GO:0009307">
    <property type="term" value="P:DNA restriction-modification system"/>
    <property type="evidence" value="ECO:0007669"/>
    <property type="project" value="UniProtKB-KW"/>
</dbReference>
<evidence type="ECO:0000256" key="3">
    <source>
        <dbReference type="ARBA" id="ARBA00022679"/>
    </source>
</evidence>
<dbReference type="Gene3D" id="3.40.50.150">
    <property type="entry name" value="Vaccinia Virus protein VP39"/>
    <property type="match status" value="1"/>
</dbReference>
<dbReference type="PANTHER" id="PTHR42933">
    <property type="entry name" value="SLR6095 PROTEIN"/>
    <property type="match status" value="1"/>
</dbReference>
<keyword evidence="3 8" id="KW-0808">Transferase</keyword>
<dbReference type="SUPFAM" id="SSF53335">
    <property type="entry name" value="S-adenosyl-L-methionine-dependent methyltransferases"/>
    <property type="match status" value="1"/>
</dbReference>
<dbReference type="InterPro" id="IPR002052">
    <property type="entry name" value="DNA_methylase_N6_adenine_CS"/>
</dbReference>
<sequence>MVEKNVDLLVSSKLKEQGYTDNDINYGYSLPSTGNKDFTPDKGTEYNSKSGKKTRAEFEFLIFAGGGKQKTEQLILIEDKDSSDKLGSEKDITNKKKLYQLAVTDGFFYAYDLLSKTEKVKSILVLAVAGDKLKTSAIFVYKNSEIIDKYSKYSPIKVDDEISYIFLEKWNDWEQLSIDNFHTYLNEEILGLNSPDNEINLAHIRTVAGKLSNTIDKRLKLDPFKRLLLVSGLLLGINEDEDLIKSFKKPYGAQDLYNRIEAALPESKFSSDKKQQLLNSFSFIKDDKKITTELPSKNKDKKEYPLDIIAKELSKDSRIGYSILDLMKQSSHIDLLGNLFDVFTKYMSVGGASGDIVLTPSHITKFMAEVIDVSPTDYVIDITVGTAGFLISAMTVMDEKVDNNASLTVREKNKQKKLIKENQLWGIEYDSNMYATAVTNMLLHGDGKSHIFHGDSENRRDLTSGKSFDEIFEDVQFDKLLFNPPYDNQDKFVKNGLDILRKGGKAAIIIPKQTFNKGGKVVDEIFESHRLEAVFDLPVGQFKKKSGTVGTDVAIFIFTAHEPHDFKKDYVTFIKLLKDEVGTKGNLKGVASTKTDRIYKRMLEFAQSGYRDLSILKNRAYFAEPLTVLLEKGKYMYRNYEPKPDIIPTEEDFMETVGEYLEFLLMESYRIMEEEADDDI</sequence>
<dbReference type="EC" id="2.1.1.72" evidence="1"/>
<dbReference type="OrthoDB" id="9814572at2"/>
<evidence type="ECO:0000256" key="5">
    <source>
        <dbReference type="ARBA" id="ARBA00022747"/>
    </source>
</evidence>
<dbReference type="AlphaFoldDB" id="A0A139PNM6"/>
<dbReference type="InterPro" id="IPR003356">
    <property type="entry name" value="DNA_methylase_A-5"/>
</dbReference>
<evidence type="ECO:0000256" key="1">
    <source>
        <dbReference type="ARBA" id="ARBA00011900"/>
    </source>
</evidence>
<dbReference type="PROSITE" id="PS00092">
    <property type="entry name" value="N6_MTASE"/>
    <property type="match status" value="1"/>
</dbReference>
<dbReference type="PANTHER" id="PTHR42933:SF1">
    <property type="entry name" value="SITE-SPECIFIC DNA-METHYLTRANSFERASE (ADENINE-SPECIFIC)"/>
    <property type="match status" value="1"/>
</dbReference>
<comment type="catalytic activity">
    <reaction evidence="6">
        <text>a 2'-deoxyadenosine in DNA + S-adenosyl-L-methionine = an N(6)-methyl-2'-deoxyadenosine in DNA + S-adenosyl-L-homocysteine + H(+)</text>
        <dbReference type="Rhea" id="RHEA:15197"/>
        <dbReference type="Rhea" id="RHEA-COMP:12418"/>
        <dbReference type="Rhea" id="RHEA-COMP:12419"/>
        <dbReference type="ChEBI" id="CHEBI:15378"/>
        <dbReference type="ChEBI" id="CHEBI:57856"/>
        <dbReference type="ChEBI" id="CHEBI:59789"/>
        <dbReference type="ChEBI" id="CHEBI:90615"/>
        <dbReference type="ChEBI" id="CHEBI:90616"/>
        <dbReference type="EC" id="2.1.1.72"/>
    </reaction>
</comment>
<dbReference type="PATRIC" id="fig|1303.81.peg.765"/>
<dbReference type="PRINTS" id="PR00507">
    <property type="entry name" value="N12N6MTFRASE"/>
</dbReference>
<dbReference type="GO" id="GO:0009007">
    <property type="term" value="F:site-specific DNA-methyltransferase (adenine-specific) activity"/>
    <property type="evidence" value="ECO:0007669"/>
    <property type="project" value="UniProtKB-EC"/>
</dbReference>
<evidence type="ECO:0000313" key="8">
    <source>
        <dbReference type="EMBL" id="KXT91843.1"/>
    </source>
</evidence>
<protein>
    <recommendedName>
        <fullName evidence="1">site-specific DNA-methyltransferase (adenine-specific)</fullName>
        <ecNumber evidence="1">2.1.1.72</ecNumber>
    </recommendedName>
</protein>
<dbReference type="InterPro" id="IPR029063">
    <property type="entry name" value="SAM-dependent_MTases_sf"/>
</dbReference>
<dbReference type="GO" id="GO:0032259">
    <property type="term" value="P:methylation"/>
    <property type="evidence" value="ECO:0007669"/>
    <property type="project" value="UniProtKB-KW"/>
</dbReference>
<evidence type="ECO:0000256" key="2">
    <source>
        <dbReference type="ARBA" id="ARBA00022603"/>
    </source>
</evidence>
<evidence type="ECO:0000256" key="4">
    <source>
        <dbReference type="ARBA" id="ARBA00022691"/>
    </source>
</evidence>
<name>A0A139PNM6_STROR</name>
<gene>
    <name evidence="8" type="ORF">SORDD21_00612</name>
</gene>
<dbReference type="EMBL" id="LQZP01000175">
    <property type="protein sequence ID" value="KXT91843.1"/>
    <property type="molecule type" value="Genomic_DNA"/>
</dbReference>
<reference evidence="8 9" key="1">
    <citation type="submission" date="2016-01" db="EMBL/GenBank/DDBJ databases">
        <title>Highly variable Streptococcus oralis are common among viridans streptococci isolated from primates.</title>
        <authorList>
            <person name="Denapaite D."/>
            <person name="Rieger M."/>
            <person name="Koendgen S."/>
            <person name="Brueckner R."/>
            <person name="Ochigava I."/>
            <person name="Kappeler P."/>
            <person name="Maetz-Rensing K."/>
            <person name="Leendertz F."/>
            <person name="Hakenbeck R."/>
        </authorList>
    </citation>
    <scope>NUCLEOTIDE SEQUENCE [LARGE SCALE GENOMIC DNA]</scope>
    <source>
        <strain evidence="8 9">DD21</strain>
    </source>
</reference>
<organism evidence="8 9">
    <name type="scientific">Streptococcus oralis</name>
    <dbReference type="NCBI Taxonomy" id="1303"/>
    <lineage>
        <taxon>Bacteria</taxon>
        <taxon>Bacillati</taxon>
        <taxon>Bacillota</taxon>
        <taxon>Bacilli</taxon>
        <taxon>Lactobacillales</taxon>
        <taxon>Streptococcaceae</taxon>
        <taxon>Streptococcus</taxon>
    </lineage>
</organism>
<comment type="caution">
    <text evidence="8">The sequence shown here is derived from an EMBL/GenBank/DDBJ whole genome shotgun (WGS) entry which is preliminary data.</text>
</comment>
<evidence type="ECO:0000313" key="9">
    <source>
        <dbReference type="Proteomes" id="UP000070053"/>
    </source>
</evidence>
<evidence type="ECO:0000256" key="6">
    <source>
        <dbReference type="ARBA" id="ARBA00047942"/>
    </source>
</evidence>